<gene>
    <name evidence="1" type="ORF">GCM10022267_75100</name>
</gene>
<sequence>MSITPCPDRGAVVTYLNPDALHPAIFLCGVVLGAHVVDPESSHLWVPVRLPDSTVSVVDTVNIVEAQAPECPSRGPERAT</sequence>
<accession>A0ABP7C5K7</accession>
<evidence type="ECO:0000313" key="2">
    <source>
        <dbReference type="Proteomes" id="UP001500711"/>
    </source>
</evidence>
<name>A0ABP7C5K7_9PSEU</name>
<organism evidence="1 2">
    <name type="scientific">Lentzea roselyniae</name>
    <dbReference type="NCBI Taxonomy" id="531940"/>
    <lineage>
        <taxon>Bacteria</taxon>
        <taxon>Bacillati</taxon>
        <taxon>Actinomycetota</taxon>
        <taxon>Actinomycetes</taxon>
        <taxon>Pseudonocardiales</taxon>
        <taxon>Pseudonocardiaceae</taxon>
        <taxon>Lentzea</taxon>
    </lineage>
</organism>
<comment type="caution">
    <text evidence="1">The sequence shown here is derived from an EMBL/GenBank/DDBJ whole genome shotgun (WGS) entry which is preliminary data.</text>
</comment>
<proteinExistence type="predicted"/>
<reference evidence="2" key="1">
    <citation type="journal article" date="2019" name="Int. J. Syst. Evol. Microbiol.">
        <title>The Global Catalogue of Microorganisms (GCM) 10K type strain sequencing project: providing services to taxonomists for standard genome sequencing and annotation.</title>
        <authorList>
            <consortium name="The Broad Institute Genomics Platform"/>
            <consortium name="The Broad Institute Genome Sequencing Center for Infectious Disease"/>
            <person name="Wu L."/>
            <person name="Ma J."/>
        </authorList>
    </citation>
    <scope>NUCLEOTIDE SEQUENCE [LARGE SCALE GENOMIC DNA]</scope>
    <source>
        <strain evidence="2">JCM 17494</strain>
    </source>
</reference>
<dbReference type="Proteomes" id="UP001500711">
    <property type="component" value="Unassembled WGS sequence"/>
</dbReference>
<protein>
    <submittedName>
        <fullName evidence="1">Uncharacterized protein</fullName>
    </submittedName>
</protein>
<dbReference type="RefSeq" id="WP_346135410.1">
    <property type="nucleotide sequence ID" value="NZ_BAABBE010000031.1"/>
</dbReference>
<keyword evidence="2" id="KW-1185">Reference proteome</keyword>
<evidence type="ECO:0000313" key="1">
    <source>
        <dbReference type="EMBL" id="GAA3677172.1"/>
    </source>
</evidence>
<dbReference type="EMBL" id="BAABBE010000031">
    <property type="protein sequence ID" value="GAA3677172.1"/>
    <property type="molecule type" value="Genomic_DNA"/>
</dbReference>